<evidence type="ECO:0000313" key="4">
    <source>
        <dbReference type="Proteomes" id="UP000237631"/>
    </source>
</evidence>
<feature type="compositionally biased region" description="Pro residues" evidence="1">
    <location>
        <begin position="391"/>
        <end position="400"/>
    </location>
</feature>
<feature type="domain" description="F-box" evidence="2">
    <location>
        <begin position="141"/>
        <end position="176"/>
    </location>
</feature>
<dbReference type="OrthoDB" id="3644764at2759"/>
<accession>A0A2S6CAX9</accession>
<sequence>MEHLNAQLLSMSYSSMPMTPSSKQKKPGPRAPRTSTRDHDHAMQSQTPGPHAQRTLDFLALFIKSWATQSAPSNEFCSQPSTASFSKLNISQALPDSDVSSMRTTPKSNATNFSSPLDLSLPKQQHVAKQYAKEIILTNPKALDCFFDYLSLEDLLTCQRVCKSWSHTIKFSREWKERLYLAPASGNHGQQTAKLNPFLTTISSTISELHQIYDNLPCDTMTPLLQEDHNIVFAWKGRYYRPQTFFSRSSNPALSSVSSADNVSAPYIEWQLRQLSRYEICSLNNSTLFPGPGWSLWKMYLCQPPPIEIHITVWEMDSAYEDDSRLPKAADAGHITERFVLKAWSIREIFERMDEARDEERKAQRTGHEEQTPKRKMGKFRNIFTNDKSQLPPPPVPPFPTSFHNTSQRHLPPTPTPSPLRPRVVKTLAAPETPPDLPSPEFPKAATSSATSTYSKPASVFSLASNASLARKKVQQVLRNNASTMTVGLGGYVEPLASSGRRKAE</sequence>
<proteinExistence type="predicted"/>
<comment type="caution">
    <text evidence="3">The sequence shown here is derived from an EMBL/GenBank/DDBJ whole genome shotgun (WGS) entry which is preliminary data.</text>
</comment>
<keyword evidence="4" id="KW-1185">Reference proteome</keyword>
<dbReference type="Gene3D" id="1.20.1280.50">
    <property type="match status" value="1"/>
</dbReference>
<dbReference type="InterPro" id="IPR036047">
    <property type="entry name" value="F-box-like_dom_sf"/>
</dbReference>
<dbReference type="AlphaFoldDB" id="A0A2S6CAX9"/>
<feature type="region of interest" description="Disordered" evidence="1">
    <location>
        <begin position="1"/>
        <end position="51"/>
    </location>
</feature>
<feature type="compositionally biased region" description="Basic and acidic residues" evidence="1">
    <location>
        <begin position="358"/>
        <end position="373"/>
    </location>
</feature>
<gene>
    <name evidence="3" type="ORF">CBER1_10153</name>
</gene>
<dbReference type="Pfam" id="PF00646">
    <property type="entry name" value="F-box"/>
    <property type="match status" value="1"/>
</dbReference>
<evidence type="ECO:0000256" key="1">
    <source>
        <dbReference type="SAM" id="MobiDB-lite"/>
    </source>
</evidence>
<evidence type="ECO:0000259" key="2">
    <source>
        <dbReference type="Pfam" id="PF00646"/>
    </source>
</evidence>
<protein>
    <recommendedName>
        <fullName evidence="2">F-box domain-containing protein</fullName>
    </recommendedName>
</protein>
<dbReference type="Proteomes" id="UP000237631">
    <property type="component" value="Unassembled WGS sequence"/>
</dbReference>
<evidence type="ECO:0000313" key="3">
    <source>
        <dbReference type="EMBL" id="PPJ56823.1"/>
    </source>
</evidence>
<reference evidence="4" key="1">
    <citation type="journal article" date="2017" name="bioRxiv">
        <title>Conservation of a gene cluster reveals novel cercosporin biosynthetic mechanisms and extends production to the genus Colletotrichum.</title>
        <authorList>
            <person name="de Jonge R."/>
            <person name="Ebert M.K."/>
            <person name="Huitt-Roehl C.R."/>
            <person name="Pal P."/>
            <person name="Suttle J.C."/>
            <person name="Spanner R.E."/>
            <person name="Neubauer J.D."/>
            <person name="Jurick W.M.II."/>
            <person name="Stott K.A."/>
            <person name="Secor G.A."/>
            <person name="Thomma B.P.H.J."/>
            <person name="Van de Peer Y."/>
            <person name="Townsend C.A."/>
            <person name="Bolton M.D."/>
        </authorList>
    </citation>
    <scope>NUCLEOTIDE SEQUENCE [LARGE SCALE GENOMIC DNA]</scope>
    <source>
        <strain evidence="4">CBS538.71</strain>
    </source>
</reference>
<feature type="compositionally biased region" description="Pro residues" evidence="1">
    <location>
        <begin position="432"/>
        <end position="441"/>
    </location>
</feature>
<dbReference type="EMBL" id="PNEN01000508">
    <property type="protein sequence ID" value="PPJ56823.1"/>
    <property type="molecule type" value="Genomic_DNA"/>
</dbReference>
<feature type="compositionally biased region" description="Low complexity" evidence="1">
    <location>
        <begin position="10"/>
        <end position="22"/>
    </location>
</feature>
<name>A0A2S6CAX9_9PEZI</name>
<dbReference type="InterPro" id="IPR001810">
    <property type="entry name" value="F-box_dom"/>
</dbReference>
<organism evidence="3 4">
    <name type="scientific">Cercospora berteroae</name>
    <dbReference type="NCBI Taxonomy" id="357750"/>
    <lineage>
        <taxon>Eukaryota</taxon>
        <taxon>Fungi</taxon>
        <taxon>Dikarya</taxon>
        <taxon>Ascomycota</taxon>
        <taxon>Pezizomycotina</taxon>
        <taxon>Dothideomycetes</taxon>
        <taxon>Dothideomycetidae</taxon>
        <taxon>Mycosphaerellales</taxon>
        <taxon>Mycosphaerellaceae</taxon>
        <taxon>Cercospora</taxon>
    </lineage>
</organism>
<dbReference type="SUPFAM" id="SSF81383">
    <property type="entry name" value="F-box domain"/>
    <property type="match status" value="1"/>
</dbReference>
<feature type="region of interest" description="Disordered" evidence="1">
    <location>
        <begin position="96"/>
        <end position="117"/>
    </location>
</feature>
<feature type="region of interest" description="Disordered" evidence="1">
    <location>
        <begin position="358"/>
        <end position="457"/>
    </location>
</feature>